<name>A0A344UTZ9_9ACTN</name>
<dbReference type="KEGG" id="acij:JS278_01583"/>
<dbReference type="RefSeq" id="WP_114044705.1">
    <property type="nucleotide sequence ID" value="NZ_CP025198.1"/>
</dbReference>
<dbReference type="InterPro" id="IPR017517">
    <property type="entry name" value="Maleyloyr_isom"/>
</dbReference>
<keyword evidence="2" id="KW-1185">Reference proteome</keyword>
<dbReference type="OrthoDB" id="3268903at2"/>
<evidence type="ECO:0008006" key="3">
    <source>
        <dbReference type="Google" id="ProtNLM"/>
    </source>
</evidence>
<dbReference type="InterPro" id="IPR017519">
    <property type="entry name" value="CHP03085"/>
</dbReference>
<accession>A0A344UTZ9</accession>
<dbReference type="EMBL" id="CP025198">
    <property type="protein sequence ID" value="AXE38747.1"/>
    <property type="molecule type" value="Genomic_DNA"/>
</dbReference>
<organism evidence="1 2">
    <name type="scientific">Acidipropionibacterium virtanenii</name>
    <dbReference type="NCBI Taxonomy" id="2057246"/>
    <lineage>
        <taxon>Bacteria</taxon>
        <taxon>Bacillati</taxon>
        <taxon>Actinomycetota</taxon>
        <taxon>Actinomycetes</taxon>
        <taxon>Propionibacteriales</taxon>
        <taxon>Propionibacteriaceae</taxon>
        <taxon>Acidipropionibacterium</taxon>
    </lineage>
</organism>
<evidence type="ECO:0000313" key="2">
    <source>
        <dbReference type="Proteomes" id="UP000251995"/>
    </source>
</evidence>
<proteinExistence type="predicted"/>
<evidence type="ECO:0000313" key="1">
    <source>
        <dbReference type="EMBL" id="AXE38747.1"/>
    </source>
</evidence>
<dbReference type="InterPro" id="IPR034660">
    <property type="entry name" value="DinB/YfiT-like"/>
</dbReference>
<dbReference type="NCBIfam" id="TIGR03085">
    <property type="entry name" value="TIGR03085 family metal-binding protein"/>
    <property type="match status" value="1"/>
</dbReference>
<reference evidence="1 2" key="1">
    <citation type="submission" date="2017-12" db="EMBL/GenBank/DDBJ databases">
        <title>The whole genome sequence of the Acidipropionibacterium virtanenii sp. nov. type strain JS278.</title>
        <authorList>
            <person name="Laine P."/>
            <person name="Deptula P."/>
            <person name="Varmanen P."/>
            <person name="Auvinen P."/>
        </authorList>
    </citation>
    <scope>NUCLEOTIDE SEQUENCE [LARGE SCALE GENOMIC DNA]</scope>
    <source>
        <strain evidence="1 2">JS278</strain>
    </source>
</reference>
<sequence length="214" mass="23880">MSLASTERAALADDLDRFGPAAPTLCQGWLASDLLTHLLLRENDPLAAPGMAVSTFDEITARRAERLESRHSFAERVERFRKGPAAWSVFRVPALDRAANGMEFFIHHEDLLRAEPDWKPRDLGHQTQTHLAKVLSRSGRLLTRRSPVGVRAELTDQSGDLHDMWLRPGDRIVTLVGRPAEVLLYCAGRKEAARVEVLGEPEAVDVFSRADLEI</sequence>
<dbReference type="AlphaFoldDB" id="A0A344UTZ9"/>
<protein>
    <recommendedName>
        <fullName evidence="3">Mycothiol-dependent maleylpyruvate isomerase metal-binding domain-containing protein</fullName>
    </recommendedName>
</protein>
<dbReference type="NCBIfam" id="TIGR03083">
    <property type="entry name" value="maleylpyruvate isomerase family mycothiol-dependent enzyme"/>
    <property type="match status" value="1"/>
</dbReference>
<dbReference type="Proteomes" id="UP000251995">
    <property type="component" value="Chromosome"/>
</dbReference>
<dbReference type="SUPFAM" id="SSF109854">
    <property type="entry name" value="DinB/YfiT-like putative metalloenzymes"/>
    <property type="match status" value="1"/>
</dbReference>
<gene>
    <name evidence="1" type="ORF">JS278_01583</name>
</gene>